<dbReference type="EMBL" id="FOHK01000004">
    <property type="protein sequence ID" value="SET12931.1"/>
    <property type="molecule type" value="Genomic_DNA"/>
</dbReference>
<dbReference type="GO" id="GO:0004065">
    <property type="term" value="F:arylsulfatase activity"/>
    <property type="evidence" value="ECO:0007669"/>
    <property type="project" value="TreeGrafter"/>
</dbReference>
<dbReference type="Gene3D" id="3.40.720.10">
    <property type="entry name" value="Alkaline Phosphatase, subunit A"/>
    <property type="match status" value="1"/>
</dbReference>
<feature type="chain" id="PRO_5011542996" evidence="3">
    <location>
        <begin position="29"/>
        <end position="634"/>
    </location>
</feature>
<evidence type="ECO:0000313" key="5">
    <source>
        <dbReference type="EMBL" id="SET12931.1"/>
    </source>
</evidence>
<dbReference type="InterPro" id="IPR000917">
    <property type="entry name" value="Sulfatase_N"/>
</dbReference>
<dbReference type="AlphaFoldDB" id="A0A1I0C1H3"/>
<evidence type="ECO:0000256" key="2">
    <source>
        <dbReference type="ARBA" id="ARBA00022801"/>
    </source>
</evidence>
<evidence type="ECO:0000256" key="3">
    <source>
        <dbReference type="SAM" id="SignalP"/>
    </source>
</evidence>
<feature type="domain" description="Sulfatase N-terminal" evidence="4">
    <location>
        <begin position="34"/>
        <end position="313"/>
    </location>
</feature>
<evidence type="ECO:0000259" key="4">
    <source>
        <dbReference type="Pfam" id="PF00884"/>
    </source>
</evidence>
<organism evidence="5 6">
    <name type="scientific">Thalassotalea agarivorans</name>
    <name type="common">Thalassomonas agarivorans</name>
    <dbReference type="NCBI Taxonomy" id="349064"/>
    <lineage>
        <taxon>Bacteria</taxon>
        <taxon>Pseudomonadati</taxon>
        <taxon>Pseudomonadota</taxon>
        <taxon>Gammaproteobacteria</taxon>
        <taxon>Alteromonadales</taxon>
        <taxon>Colwelliaceae</taxon>
        <taxon>Thalassotalea</taxon>
    </lineage>
</organism>
<keyword evidence="2" id="KW-0378">Hydrolase</keyword>
<name>A0A1I0C1H3_THASX</name>
<comment type="similarity">
    <text evidence="1">Belongs to the sulfatase family.</text>
</comment>
<evidence type="ECO:0000313" key="6">
    <source>
        <dbReference type="Proteomes" id="UP000199308"/>
    </source>
</evidence>
<dbReference type="CDD" id="cd16027">
    <property type="entry name" value="SGSH"/>
    <property type="match status" value="1"/>
</dbReference>
<dbReference type="PANTHER" id="PTHR42693">
    <property type="entry name" value="ARYLSULFATASE FAMILY MEMBER"/>
    <property type="match status" value="1"/>
</dbReference>
<accession>A0A1I0C1H3</accession>
<dbReference type="OrthoDB" id="9803751at2"/>
<reference evidence="5 6" key="1">
    <citation type="submission" date="2016-10" db="EMBL/GenBank/DDBJ databases">
        <authorList>
            <person name="de Groot N.N."/>
        </authorList>
    </citation>
    <scope>NUCLEOTIDE SEQUENCE [LARGE SCALE GENOMIC DNA]</scope>
    <source>
        <strain evidence="5 6">DSM 19706</strain>
    </source>
</reference>
<keyword evidence="3" id="KW-0732">Signal</keyword>
<dbReference type="STRING" id="349064.SAMN05660429_01122"/>
<dbReference type="SUPFAM" id="SSF53649">
    <property type="entry name" value="Alkaline phosphatase-like"/>
    <property type="match status" value="1"/>
</dbReference>
<dbReference type="InterPro" id="IPR017850">
    <property type="entry name" value="Alkaline_phosphatase_core_sf"/>
</dbReference>
<dbReference type="RefSeq" id="WP_093328359.1">
    <property type="nucleotide sequence ID" value="NZ_AP027363.1"/>
</dbReference>
<feature type="signal peptide" evidence="3">
    <location>
        <begin position="1"/>
        <end position="28"/>
    </location>
</feature>
<dbReference type="InterPro" id="IPR050738">
    <property type="entry name" value="Sulfatase"/>
</dbReference>
<evidence type="ECO:0000256" key="1">
    <source>
        <dbReference type="ARBA" id="ARBA00008779"/>
    </source>
</evidence>
<dbReference type="PANTHER" id="PTHR42693:SF53">
    <property type="entry name" value="ENDO-4-O-SULFATASE"/>
    <property type="match status" value="1"/>
</dbReference>
<sequence length="634" mass="72233">MMSMQRTTYYISLILTVAILLISNQAIASNTKQPNILWIISEDNSKHFLKLYDEQGASMPAIEALAKQGLVFENAFANSPVCSTARTTLATGFYGTELGTNNHRGLERVKLPASIVPVSKVLSEHGYFTSNNVKTDYNFLGDQEFWDALSNKSDWRGRETGQPFFHVQTFGITHEGKLHFPEKAVTKQKTRHNPSDIELPPYLPDTELLKYTYARSLDNHLKANAQITQLLAKLQQDGELENTFIFYFGDHGGVLPRSKGYVFETGLSVPLVVRIPKNFTHLVDASLTSGNTHVDGIVSFIDFAPTILTLAGIDKAQHYPGKAFLSESISLKELNKRDEVYAQADRFDEKSDFVRSVRKGKFKYVRHYQPYYPDGLENYYRYKQQAYKQWRDLYQSGELNQQQSAFFEPKTAEALYDLQTDPYETNNLATSAQYQNQLKKMRELLKKHQSTYPDLGFMAESRVVAETFSKTPYDFGQQHHQDLISMSDIADLQLLSFAEAQDELVQYLNSNNSDFAYRALISATSFGDKAKGLLPQVKNLLSRSNSIAVKGRAIEFISMVGNEDITQTFYDVYAQAQKPLEKVELLNIATLLKEQRQVKFVRSKAIKIPEKSDNRQNNKMHVWLTNRWTYLTAG</sequence>
<keyword evidence="6" id="KW-1185">Reference proteome</keyword>
<dbReference type="Pfam" id="PF00884">
    <property type="entry name" value="Sulfatase"/>
    <property type="match status" value="1"/>
</dbReference>
<gene>
    <name evidence="5" type="ORF">SAMN05660429_01122</name>
</gene>
<proteinExistence type="inferred from homology"/>
<dbReference type="Proteomes" id="UP000199308">
    <property type="component" value="Unassembled WGS sequence"/>
</dbReference>
<protein>
    <submittedName>
        <fullName evidence="5">Arylsulfatase A</fullName>
    </submittedName>
</protein>